<protein>
    <recommendedName>
        <fullName evidence="8">Lipase maturation factor 2</fullName>
    </recommendedName>
</protein>
<feature type="transmembrane region" description="Helical" evidence="10">
    <location>
        <begin position="257"/>
        <end position="275"/>
    </location>
</feature>
<evidence type="ECO:0000256" key="8">
    <source>
        <dbReference type="ARBA" id="ARBA00040643"/>
    </source>
</evidence>
<keyword evidence="4" id="KW-0256">Endoplasmic reticulum</keyword>
<evidence type="ECO:0000313" key="14">
    <source>
        <dbReference type="Proteomes" id="UP000660262"/>
    </source>
</evidence>
<dbReference type="InterPro" id="IPR009613">
    <property type="entry name" value="LMF"/>
</dbReference>
<feature type="region of interest" description="Disordered" evidence="9">
    <location>
        <begin position="1"/>
        <end position="125"/>
    </location>
</feature>
<evidence type="ECO:0000256" key="4">
    <source>
        <dbReference type="ARBA" id="ARBA00022824"/>
    </source>
</evidence>
<dbReference type="EMBL" id="BNJQ01000008">
    <property type="protein sequence ID" value="GHP04746.1"/>
    <property type="molecule type" value="Genomic_DNA"/>
</dbReference>
<dbReference type="AlphaFoldDB" id="A0A830HBL8"/>
<feature type="domain" description="Lipase maturation factor 1/2 N-terminal" evidence="11">
    <location>
        <begin position="280"/>
        <end position="450"/>
    </location>
</feature>
<name>A0A830HBL8_9CHLO</name>
<organism evidence="13 14">
    <name type="scientific">Pycnococcus provasolii</name>
    <dbReference type="NCBI Taxonomy" id="41880"/>
    <lineage>
        <taxon>Eukaryota</taxon>
        <taxon>Viridiplantae</taxon>
        <taxon>Chlorophyta</taxon>
        <taxon>Pseudoscourfieldiophyceae</taxon>
        <taxon>Pseudoscourfieldiales</taxon>
        <taxon>Pycnococcaceae</taxon>
        <taxon>Pycnococcus</taxon>
    </lineage>
</organism>
<sequence length="855" mass="94170">MSASASAAAAESPSERTGTDINLRGRPSQTQGTFVNNAVRFRRVGSSKPSPPSSPSSPTALLLRNSMSPSPRQHVSMSDHTRGAPPPRRHGIPFQHDDDNDDADADAAGARDPLSHNNHSSRSKEEDTECCSSWYNYSQHHFVRKAFLAMLAVCYLVAFASFYVQGNVLYGESGLQPARNLLRKAATKECPFIEKPTTDTPSWTCLTTQMKNLPTLIWLHSVVHISPDETLDAIALAGVAVSALSLTFAFRSPFGGSAVLLALQFALYKSLYAIGQTFLSFQWDILLLETGALAIFLPLCVFEVRPVAVARGDARTTPPHAIIWAVRSLFFKLMLMSGIVKLQSRCPTWLGLTALDYHFATQCIPTPLAQLMHHAPRALLKFGVAYTLFVEGPATLLIVSPGLLRELRFLAFASQALLQVTIMLTGNYNFFNMLTIALALMSSLDDAQLAWLLNMRLESTILGMPRLYRAVSLIASATMVVYLAHAWNAMFTTPGDTMQFQLSVDDYERRFSAPAARLGTAIIAAHVLAIPIVQALVAMWHTGRRGIALALPSRVMSAVAQSAIALLIVYLSHHVLGNTAHPQDGHVLAPLIRGMPPDFRPSKASIHNALRQGAEMSAIGGYGLFRRMTGVGPNGEVARPEVILEGRVPGVNSSTAWHEIEMRFKPGDVAKSLPFIAPHQPRVAWQMWFAALGRYEHNPWLLALMYRLLNQSADMHTNNNEIRSRLLDPGGPFSHPGGTSPDAIRAKLYVYDFVEWGDPERRVWKRSEQGVYLREVTLGDLEQVSRQLQLDARTAWPRRKAWTALRDEAPRTLCVLFVASALVGVIMAALANGTYRMILTGASIQQQSNLRSKWE</sequence>
<feature type="transmembrane region" description="Helical" evidence="10">
    <location>
        <begin position="281"/>
        <end position="301"/>
    </location>
</feature>
<keyword evidence="14" id="KW-1185">Reference proteome</keyword>
<evidence type="ECO:0000256" key="1">
    <source>
        <dbReference type="ARBA" id="ARBA00004477"/>
    </source>
</evidence>
<evidence type="ECO:0000256" key="6">
    <source>
        <dbReference type="ARBA" id="ARBA00023136"/>
    </source>
</evidence>
<comment type="caution">
    <text evidence="13">The sequence shown here is derived from an EMBL/GenBank/DDBJ whole genome shotgun (WGS) entry which is preliminary data.</text>
</comment>
<evidence type="ECO:0000256" key="5">
    <source>
        <dbReference type="ARBA" id="ARBA00022989"/>
    </source>
</evidence>
<keyword evidence="5 10" id="KW-1133">Transmembrane helix</keyword>
<comment type="subcellular location">
    <subcellularLocation>
        <location evidence="1">Endoplasmic reticulum membrane</location>
        <topology evidence="1">Multi-pass membrane protein</topology>
    </subcellularLocation>
</comment>
<comment type="similarity">
    <text evidence="2">Belongs to the lipase maturation factor family.</text>
</comment>
<dbReference type="GO" id="GO:0005789">
    <property type="term" value="C:endoplasmic reticulum membrane"/>
    <property type="evidence" value="ECO:0007669"/>
    <property type="project" value="UniProtKB-SubCell"/>
</dbReference>
<feature type="transmembrane region" description="Helical" evidence="10">
    <location>
        <begin position="467"/>
        <end position="487"/>
    </location>
</feature>
<evidence type="ECO:0000259" key="12">
    <source>
        <dbReference type="Pfam" id="PF25179"/>
    </source>
</evidence>
<feature type="transmembrane region" description="Helical" evidence="10">
    <location>
        <begin position="518"/>
        <end position="540"/>
    </location>
</feature>
<feature type="transmembrane region" description="Helical" evidence="10">
    <location>
        <begin position="547"/>
        <end position="571"/>
    </location>
</feature>
<evidence type="ECO:0000256" key="9">
    <source>
        <dbReference type="SAM" id="MobiDB-lite"/>
    </source>
</evidence>
<feature type="transmembrane region" description="Helical" evidence="10">
    <location>
        <begin position="321"/>
        <end position="340"/>
    </location>
</feature>
<accession>A0A830HBL8</accession>
<feature type="transmembrane region" description="Helical" evidence="10">
    <location>
        <begin position="233"/>
        <end position="250"/>
    </location>
</feature>
<feature type="transmembrane region" description="Helical" evidence="10">
    <location>
        <begin position="815"/>
        <end position="835"/>
    </location>
</feature>
<dbReference type="Pfam" id="PF06762">
    <property type="entry name" value="LMF1"/>
    <property type="match status" value="1"/>
</dbReference>
<feature type="domain" description="Lipase maturation factor 1/2 C-terminal" evidence="12">
    <location>
        <begin position="621"/>
        <end position="772"/>
    </location>
</feature>
<evidence type="ECO:0000256" key="3">
    <source>
        <dbReference type="ARBA" id="ARBA00022692"/>
    </source>
</evidence>
<evidence type="ECO:0000256" key="2">
    <source>
        <dbReference type="ARBA" id="ARBA00005512"/>
    </source>
</evidence>
<feature type="compositionally biased region" description="Polar residues" evidence="9">
    <location>
        <begin position="65"/>
        <end position="76"/>
    </location>
</feature>
<keyword evidence="7" id="KW-0325">Glycoprotein</keyword>
<dbReference type="Pfam" id="PF25179">
    <property type="entry name" value="LMF1_C"/>
    <property type="match status" value="1"/>
</dbReference>
<feature type="transmembrane region" description="Helical" evidence="10">
    <location>
        <begin position="146"/>
        <end position="164"/>
    </location>
</feature>
<feature type="compositionally biased region" description="Low complexity" evidence="9">
    <location>
        <begin position="1"/>
        <end position="12"/>
    </location>
</feature>
<evidence type="ECO:0000259" key="11">
    <source>
        <dbReference type="Pfam" id="PF06762"/>
    </source>
</evidence>
<evidence type="ECO:0000256" key="7">
    <source>
        <dbReference type="ARBA" id="ARBA00023180"/>
    </source>
</evidence>
<dbReference type="OrthoDB" id="434126at2759"/>
<reference evidence="13" key="1">
    <citation type="submission" date="2020-10" db="EMBL/GenBank/DDBJ databases">
        <title>Unveiling of a novel bifunctional photoreceptor, Dualchrome1, isolated from a cosmopolitan green alga.</title>
        <authorList>
            <person name="Suzuki S."/>
            <person name="Kawachi M."/>
        </authorList>
    </citation>
    <scope>NUCLEOTIDE SEQUENCE</scope>
    <source>
        <strain evidence="13">NIES 2893</strain>
    </source>
</reference>
<dbReference type="Proteomes" id="UP000660262">
    <property type="component" value="Unassembled WGS sequence"/>
</dbReference>
<keyword evidence="3 10" id="KW-0812">Transmembrane</keyword>
<keyword evidence="6 10" id="KW-0472">Membrane</keyword>
<feature type="compositionally biased region" description="Polar residues" evidence="9">
    <location>
        <begin position="27"/>
        <end position="36"/>
    </location>
</feature>
<evidence type="ECO:0000313" key="13">
    <source>
        <dbReference type="EMBL" id="GHP04746.1"/>
    </source>
</evidence>
<dbReference type="PANTHER" id="PTHR14463">
    <property type="entry name" value="LIPASE MATURATION FACTOR"/>
    <property type="match status" value="1"/>
</dbReference>
<dbReference type="GO" id="GO:0051604">
    <property type="term" value="P:protein maturation"/>
    <property type="evidence" value="ECO:0007669"/>
    <property type="project" value="InterPro"/>
</dbReference>
<feature type="transmembrane region" description="Helical" evidence="10">
    <location>
        <begin position="378"/>
        <end position="400"/>
    </location>
</feature>
<dbReference type="InterPro" id="IPR057434">
    <property type="entry name" value="LMF1/2_N"/>
</dbReference>
<dbReference type="PANTHER" id="PTHR14463:SF5">
    <property type="entry name" value="LIPASE MATURATION FACTOR 2"/>
    <property type="match status" value="1"/>
</dbReference>
<gene>
    <name evidence="13" type="ORF">PPROV_000349900</name>
</gene>
<proteinExistence type="inferred from homology"/>
<evidence type="ECO:0000256" key="10">
    <source>
        <dbReference type="SAM" id="Phobius"/>
    </source>
</evidence>
<dbReference type="InterPro" id="IPR057433">
    <property type="entry name" value="LMF1/2_C"/>
</dbReference>